<keyword evidence="3" id="KW-1185">Reference proteome</keyword>
<name>A0A480AU01_9BURK</name>
<feature type="chain" id="PRO_5019717646" description="Porin" evidence="1">
    <location>
        <begin position="22"/>
        <end position="422"/>
    </location>
</feature>
<comment type="caution">
    <text evidence="2">The sequence shown here is derived from an EMBL/GenBank/DDBJ whole genome shotgun (WGS) entry which is preliminary data.</text>
</comment>
<evidence type="ECO:0000313" key="2">
    <source>
        <dbReference type="EMBL" id="GCL64426.1"/>
    </source>
</evidence>
<dbReference type="OrthoDB" id="6495687at2"/>
<feature type="signal peptide" evidence="1">
    <location>
        <begin position="1"/>
        <end position="21"/>
    </location>
</feature>
<organism evidence="2 3">
    <name type="scientific">Pseudaquabacterium pictum</name>
    <dbReference type="NCBI Taxonomy" id="2315236"/>
    <lineage>
        <taxon>Bacteria</taxon>
        <taxon>Pseudomonadati</taxon>
        <taxon>Pseudomonadota</taxon>
        <taxon>Betaproteobacteria</taxon>
        <taxon>Burkholderiales</taxon>
        <taxon>Sphaerotilaceae</taxon>
        <taxon>Pseudaquabacterium</taxon>
    </lineage>
</organism>
<dbReference type="EMBL" id="BJCL01000009">
    <property type="protein sequence ID" value="GCL64426.1"/>
    <property type="molecule type" value="Genomic_DNA"/>
</dbReference>
<protein>
    <recommendedName>
        <fullName evidence="4">Porin</fullName>
    </recommendedName>
</protein>
<dbReference type="RefSeq" id="WP_137734153.1">
    <property type="nucleotide sequence ID" value="NZ_BJCL01000009.1"/>
</dbReference>
<dbReference type="Proteomes" id="UP000301751">
    <property type="component" value="Unassembled WGS sequence"/>
</dbReference>
<dbReference type="AlphaFoldDB" id="A0A480AU01"/>
<evidence type="ECO:0008006" key="4">
    <source>
        <dbReference type="Google" id="ProtNLM"/>
    </source>
</evidence>
<sequence>MTPPFKPALIALALASGLANAADDDDALDLKSAEPAPAAATQAATGPRLTLELVALQARGQALGSDSGHRAAVDLRWTGKLAGPWRFGLSNRLDDIHPVLPGQRSTRHHLREAYLGWQSESGQRSVDLGRINQRHGPAYSYNPTDFFRRGATRSVVTADPIALRENRTGTFMVRASQLWDGGGASLAWAPQLTRSGRENSTFSLDLDGTNATDRVVLTVGAKASDRWSGEALWMVEEGRSPRLGLNMTGLVTDAAVVHAEWSMARSPRLLDTALGGPAPRLRHHQATLGLTYNLPGGLSITAEAAYNGAGLTRAGWQQLFAQGPVPVAALFSTAQADQELAARRAWMLYATQKGVLLKQLDVTAFVRQNAVDNSRVVWAELRYHWPRFDLALQWQRTAGAPSTEYGAYPYRQVTQVIGFVYF</sequence>
<evidence type="ECO:0000256" key="1">
    <source>
        <dbReference type="SAM" id="SignalP"/>
    </source>
</evidence>
<reference evidence="3" key="1">
    <citation type="submission" date="2019-03" db="EMBL/GenBank/DDBJ databases">
        <title>Aquabacterium pictum sp.nov., the first bacteriochlorophyll a-containing freshwater bacterium in the genus Aquabacterium of the class Betaproteobacteria.</title>
        <authorList>
            <person name="Hirose S."/>
            <person name="Tank M."/>
            <person name="Hara E."/>
            <person name="Tamaki H."/>
            <person name="Takaichi S."/>
            <person name="Haruta S."/>
            <person name="Hanada S."/>
        </authorList>
    </citation>
    <scope>NUCLEOTIDE SEQUENCE [LARGE SCALE GENOMIC DNA]</scope>
    <source>
        <strain evidence="3">W35</strain>
    </source>
</reference>
<accession>A0A480AU01</accession>
<evidence type="ECO:0000313" key="3">
    <source>
        <dbReference type="Proteomes" id="UP000301751"/>
    </source>
</evidence>
<proteinExistence type="predicted"/>
<keyword evidence="1" id="KW-0732">Signal</keyword>
<gene>
    <name evidence="2" type="ORF">AQPW35_35070</name>
</gene>